<dbReference type="SUPFAM" id="SSF110087">
    <property type="entry name" value="DR1885-like metal-binding protein"/>
    <property type="match status" value="1"/>
</dbReference>
<feature type="chain" id="PRO_5047341581" description="Copper chaperone PCu(A)C" evidence="2">
    <location>
        <begin position="22"/>
        <end position="263"/>
    </location>
</feature>
<feature type="compositionally biased region" description="Low complexity" evidence="1">
    <location>
        <begin position="152"/>
        <end position="172"/>
    </location>
</feature>
<evidence type="ECO:0000256" key="1">
    <source>
        <dbReference type="SAM" id="MobiDB-lite"/>
    </source>
</evidence>
<evidence type="ECO:0008006" key="5">
    <source>
        <dbReference type="Google" id="ProtNLM"/>
    </source>
</evidence>
<evidence type="ECO:0000313" key="4">
    <source>
        <dbReference type="Proteomes" id="UP001589894"/>
    </source>
</evidence>
<gene>
    <name evidence="3" type="ORF">ACFFHU_30925</name>
</gene>
<feature type="region of interest" description="Disordered" evidence="1">
    <location>
        <begin position="243"/>
        <end position="263"/>
    </location>
</feature>
<comment type="caution">
    <text evidence="3">The sequence shown here is derived from an EMBL/GenBank/DDBJ whole genome shotgun (WGS) entry which is preliminary data.</text>
</comment>
<reference evidence="3 4" key="1">
    <citation type="submission" date="2024-09" db="EMBL/GenBank/DDBJ databases">
        <authorList>
            <person name="Sun Q."/>
            <person name="Mori K."/>
        </authorList>
    </citation>
    <scope>NUCLEOTIDE SEQUENCE [LARGE SCALE GENOMIC DNA]</scope>
    <source>
        <strain evidence="3 4">TBRC 2205</strain>
    </source>
</reference>
<dbReference type="RefSeq" id="WP_377344056.1">
    <property type="nucleotide sequence ID" value="NZ_JBHLUE010000034.1"/>
</dbReference>
<proteinExistence type="predicted"/>
<dbReference type="InterPro" id="IPR036182">
    <property type="entry name" value="PCuAC_sf"/>
</dbReference>
<evidence type="ECO:0000256" key="2">
    <source>
        <dbReference type="SAM" id="SignalP"/>
    </source>
</evidence>
<keyword evidence="2" id="KW-0732">Signal</keyword>
<name>A0ABV6P8C2_9ACTN</name>
<dbReference type="Proteomes" id="UP001589894">
    <property type="component" value="Unassembled WGS sequence"/>
</dbReference>
<dbReference type="Gene3D" id="2.60.40.1890">
    <property type="entry name" value="PCu(A)C copper chaperone"/>
    <property type="match status" value="1"/>
</dbReference>
<protein>
    <recommendedName>
        <fullName evidence="5">Copper chaperone PCu(A)C</fullName>
    </recommendedName>
</protein>
<feature type="signal peptide" evidence="2">
    <location>
        <begin position="1"/>
        <end position="21"/>
    </location>
</feature>
<dbReference type="EMBL" id="JBHLUE010000034">
    <property type="protein sequence ID" value="MFC0568533.1"/>
    <property type="molecule type" value="Genomic_DNA"/>
</dbReference>
<feature type="region of interest" description="Disordered" evidence="1">
    <location>
        <begin position="108"/>
        <end position="172"/>
    </location>
</feature>
<sequence>MTRSISRARRAALLLAGGAAAGTTLLLAGCGAGQIAETSRIEPAISGVNAEMNDATFKVRDLGVDYAGTAGYRAGGDATLHVVLYNDGPDPMTVKVSSSSAGSVALATGPVSSPVPGAEQVTSGPGGASVSPGPSKSTGAPSSPYPGGLPGTGAPSPSTSTSAAGTPSAEGSAAASAGASASAAPAGPASVDIPAHGFVVLDRNSGSYLRLVGLKNALAPGQTVQVTFDVNGQQLTTAAPVAVPLTPAPTAPPVPGAEGGHGG</sequence>
<dbReference type="PROSITE" id="PS51257">
    <property type="entry name" value="PROKAR_LIPOPROTEIN"/>
    <property type="match status" value="1"/>
</dbReference>
<organism evidence="3 4">
    <name type="scientific">Plantactinospora siamensis</name>
    <dbReference type="NCBI Taxonomy" id="555372"/>
    <lineage>
        <taxon>Bacteria</taxon>
        <taxon>Bacillati</taxon>
        <taxon>Actinomycetota</taxon>
        <taxon>Actinomycetes</taxon>
        <taxon>Micromonosporales</taxon>
        <taxon>Micromonosporaceae</taxon>
        <taxon>Plantactinospora</taxon>
    </lineage>
</organism>
<accession>A0ABV6P8C2</accession>
<keyword evidence="4" id="KW-1185">Reference proteome</keyword>
<feature type="compositionally biased region" description="Pro residues" evidence="1">
    <location>
        <begin position="246"/>
        <end position="255"/>
    </location>
</feature>
<evidence type="ECO:0000313" key="3">
    <source>
        <dbReference type="EMBL" id="MFC0568533.1"/>
    </source>
</evidence>